<comment type="caution">
    <text evidence="8">The sequence shown here is derived from an EMBL/GenBank/DDBJ whole genome shotgun (WGS) entry which is preliminary data.</text>
</comment>
<dbReference type="Pfam" id="PF00950">
    <property type="entry name" value="ABC-3"/>
    <property type="match status" value="1"/>
</dbReference>
<evidence type="ECO:0000256" key="4">
    <source>
        <dbReference type="ARBA" id="ARBA00022989"/>
    </source>
</evidence>
<evidence type="ECO:0000256" key="5">
    <source>
        <dbReference type="ARBA" id="ARBA00023136"/>
    </source>
</evidence>
<dbReference type="InterPro" id="IPR001626">
    <property type="entry name" value="ABC_TroCD"/>
</dbReference>
<keyword evidence="4 7" id="KW-1133">Transmembrane helix</keyword>
<dbReference type="AlphaFoldDB" id="A0A8J3ACB8"/>
<reference evidence="8" key="2">
    <citation type="submission" date="2020-09" db="EMBL/GenBank/DDBJ databases">
        <authorList>
            <person name="Sun Q."/>
            <person name="Zhou Y."/>
        </authorList>
    </citation>
    <scope>NUCLEOTIDE SEQUENCE</scope>
    <source>
        <strain evidence="8">CGMCC 1.14988</strain>
    </source>
</reference>
<dbReference type="GO" id="GO:0010043">
    <property type="term" value="P:response to zinc ion"/>
    <property type="evidence" value="ECO:0007669"/>
    <property type="project" value="TreeGrafter"/>
</dbReference>
<feature type="transmembrane region" description="Helical" evidence="7">
    <location>
        <begin position="134"/>
        <end position="152"/>
    </location>
</feature>
<keyword evidence="5 7" id="KW-0472">Membrane</keyword>
<comment type="subcellular location">
    <subcellularLocation>
        <location evidence="6">Cell membrane</location>
        <topology evidence="6">Multi-pass membrane protein</topology>
    </subcellularLocation>
    <subcellularLocation>
        <location evidence="1">Membrane</location>
        <topology evidence="1">Multi-pass membrane protein</topology>
    </subcellularLocation>
</comment>
<evidence type="ECO:0000313" key="9">
    <source>
        <dbReference type="Proteomes" id="UP000650511"/>
    </source>
</evidence>
<keyword evidence="3 6" id="KW-0812">Transmembrane</keyword>
<dbReference type="GO" id="GO:0055085">
    <property type="term" value="P:transmembrane transport"/>
    <property type="evidence" value="ECO:0007669"/>
    <property type="project" value="InterPro"/>
</dbReference>
<proteinExistence type="inferred from homology"/>
<dbReference type="SUPFAM" id="SSF81345">
    <property type="entry name" value="ABC transporter involved in vitamin B12 uptake, BtuC"/>
    <property type="match status" value="1"/>
</dbReference>
<dbReference type="OrthoDB" id="1016457at2"/>
<keyword evidence="6" id="KW-0813">Transport</keyword>
<organism evidence="8 9">
    <name type="scientific">Egicoccus halophilus</name>
    <dbReference type="NCBI Taxonomy" id="1670830"/>
    <lineage>
        <taxon>Bacteria</taxon>
        <taxon>Bacillati</taxon>
        <taxon>Actinomycetota</taxon>
        <taxon>Nitriliruptoria</taxon>
        <taxon>Egicoccales</taxon>
        <taxon>Egicoccaceae</taxon>
        <taxon>Egicoccus</taxon>
    </lineage>
</organism>
<accession>A0A8J3ACB8</accession>
<evidence type="ECO:0000256" key="7">
    <source>
        <dbReference type="SAM" id="Phobius"/>
    </source>
</evidence>
<evidence type="ECO:0000256" key="2">
    <source>
        <dbReference type="ARBA" id="ARBA00008034"/>
    </source>
</evidence>
<evidence type="ECO:0000256" key="3">
    <source>
        <dbReference type="ARBA" id="ARBA00022692"/>
    </source>
</evidence>
<comment type="similarity">
    <text evidence="2 6">Belongs to the ABC-3 integral membrane protein family.</text>
</comment>
<dbReference type="PANTHER" id="PTHR30477:SF13">
    <property type="entry name" value="IRON TRANSPORT SYSTEM MEMBRANE PROTEIN HI_0360-RELATED"/>
    <property type="match status" value="1"/>
</dbReference>
<sequence>MTLLTEPFAYAFFTRAVVAGVLVGAMCGALSVFVVLRRMSYIGHGLSHAVVGGVAVAVALDRSLYLGAAVATVISALLIDRVARRRGLHADASIGIVTTAIFALGVLVVSLVPVRVNLEAVLFGNVLGVTRADLFVAGGVGTALLLVLLRWWKVFVGVTFDPQVSRVHGVPTQAVELAFNLLVAAVVVASIRVLGVLLIAAAVVIPGALSRLVSRSIGAMALLAVATGVLASLVGLYGSFHLNVPSGPAIVLVGAVAFLATYLATSLAARRRVRRARVAAAPTPS</sequence>
<evidence type="ECO:0000313" key="8">
    <source>
        <dbReference type="EMBL" id="GGI08312.1"/>
    </source>
</evidence>
<feature type="transmembrane region" description="Helical" evidence="7">
    <location>
        <begin position="12"/>
        <end position="36"/>
    </location>
</feature>
<feature type="transmembrane region" description="Helical" evidence="7">
    <location>
        <begin position="249"/>
        <end position="269"/>
    </location>
</feature>
<gene>
    <name evidence="8" type="ORF">GCM10011354_28460</name>
</gene>
<dbReference type="GO" id="GO:0043190">
    <property type="term" value="C:ATP-binding cassette (ABC) transporter complex"/>
    <property type="evidence" value="ECO:0007669"/>
    <property type="project" value="InterPro"/>
</dbReference>
<keyword evidence="9" id="KW-1185">Reference proteome</keyword>
<feature type="transmembrane region" description="Helical" evidence="7">
    <location>
        <begin position="181"/>
        <end position="205"/>
    </location>
</feature>
<feature type="transmembrane region" description="Helical" evidence="7">
    <location>
        <begin position="217"/>
        <end position="237"/>
    </location>
</feature>
<dbReference type="InterPro" id="IPR037294">
    <property type="entry name" value="ABC_BtuC-like"/>
</dbReference>
<dbReference type="RefSeq" id="WP_130650100.1">
    <property type="nucleotide sequence ID" value="NZ_BMHA01000011.1"/>
</dbReference>
<protein>
    <submittedName>
        <fullName evidence="8">ABC transporter permease</fullName>
    </submittedName>
</protein>
<dbReference type="EMBL" id="BMHA01000011">
    <property type="protein sequence ID" value="GGI08312.1"/>
    <property type="molecule type" value="Genomic_DNA"/>
</dbReference>
<dbReference type="Proteomes" id="UP000650511">
    <property type="component" value="Unassembled WGS sequence"/>
</dbReference>
<feature type="transmembrane region" description="Helical" evidence="7">
    <location>
        <begin position="48"/>
        <end position="74"/>
    </location>
</feature>
<name>A0A8J3ACB8_9ACTN</name>
<reference evidence="8" key="1">
    <citation type="journal article" date="2014" name="Int. J. Syst. Evol. Microbiol.">
        <title>Complete genome sequence of Corynebacterium casei LMG S-19264T (=DSM 44701T), isolated from a smear-ripened cheese.</title>
        <authorList>
            <consortium name="US DOE Joint Genome Institute (JGI-PGF)"/>
            <person name="Walter F."/>
            <person name="Albersmeier A."/>
            <person name="Kalinowski J."/>
            <person name="Ruckert C."/>
        </authorList>
    </citation>
    <scope>NUCLEOTIDE SEQUENCE</scope>
    <source>
        <strain evidence="8">CGMCC 1.14988</strain>
    </source>
</reference>
<dbReference type="PANTHER" id="PTHR30477">
    <property type="entry name" value="ABC-TRANSPORTER METAL-BINDING PROTEIN"/>
    <property type="match status" value="1"/>
</dbReference>
<evidence type="ECO:0000256" key="1">
    <source>
        <dbReference type="ARBA" id="ARBA00004141"/>
    </source>
</evidence>
<evidence type="ECO:0000256" key="6">
    <source>
        <dbReference type="RuleBase" id="RU003943"/>
    </source>
</evidence>
<dbReference type="Gene3D" id="1.10.3470.10">
    <property type="entry name" value="ABC transporter involved in vitamin B12 uptake, BtuC"/>
    <property type="match status" value="1"/>
</dbReference>
<feature type="transmembrane region" description="Helical" evidence="7">
    <location>
        <begin position="94"/>
        <end position="114"/>
    </location>
</feature>